<dbReference type="GO" id="GO:0005813">
    <property type="term" value="C:centrosome"/>
    <property type="evidence" value="ECO:0007669"/>
    <property type="project" value="TreeGrafter"/>
</dbReference>
<protein>
    <submittedName>
        <fullName evidence="2">Uncharacterized protein</fullName>
    </submittedName>
</protein>
<comment type="caution">
    <text evidence="2">The sequence shown here is derived from an EMBL/GenBank/DDBJ whole genome shotgun (WGS) entry which is preliminary data.</text>
</comment>
<dbReference type="PANTHER" id="PTHR31393:SF3">
    <property type="match status" value="1"/>
</dbReference>
<evidence type="ECO:0000313" key="3">
    <source>
        <dbReference type="Proteomes" id="UP001174909"/>
    </source>
</evidence>
<feature type="compositionally biased region" description="Basic and acidic residues" evidence="1">
    <location>
        <begin position="309"/>
        <end position="348"/>
    </location>
</feature>
<keyword evidence="3" id="KW-1185">Reference proteome</keyword>
<evidence type="ECO:0000256" key="1">
    <source>
        <dbReference type="SAM" id="MobiDB-lite"/>
    </source>
</evidence>
<dbReference type="AlphaFoldDB" id="A0AA35SMZ8"/>
<feature type="region of interest" description="Disordered" evidence="1">
    <location>
        <begin position="278"/>
        <end position="351"/>
    </location>
</feature>
<dbReference type="EMBL" id="CASHTH010002584">
    <property type="protein sequence ID" value="CAI8032088.1"/>
    <property type="molecule type" value="Genomic_DNA"/>
</dbReference>
<dbReference type="InterPro" id="IPR027886">
    <property type="entry name" value="SPMIP4"/>
</dbReference>
<reference evidence="2" key="1">
    <citation type="submission" date="2023-03" db="EMBL/GenBank/DDBJ databases">
        <authorList>
            <person name="Steffen K."/>
            <person name="Cardenas P."/>
        </authorList>
    </citation>
    <scope>NUCLEOTIDE SEQUENCE</scope>
</reference>
<dbReference type="Proteomes" id="UP001174909">
    <property type="component" value="Unassembled WGS sequence"/>
</dbReference>
<dbReference type="PANTHER" id="PTHR31393">
    <property type="entry name" value="C5ORF31"/>
    <property type="match status" value="1"/>
</dbReference>
<organism evidence="2 3">
    <name type="scientific">Geodia barretti</name>
    <name type="common">Barrett's horny sponge</name>
    <dbReference type="NCBI Taxonomy" id="519541"/>
    <lineage>
        <taxon>Eukaryota</taxon>
        <taxon>Metazoa</taxon>
        <taxon>Porifera</taxon>
        <taxon>Demospongiae</taxon>
        <taxon>Heteroscleromorpha</taxon>
        <taxon>Tetractinellida</taxon>
        <taxon>Astrophorina</taxon>
        <taxon>Geodiidae</taxon>
        <taxon>Geodia</taxon>
    </lineage>
</organism>
<feature type="compositionally biased region" description="Basic and acidic residues" evidence="1">
    <location>
        <begin position="278"/>
        <end position="302"/>
    </location>
</feature>
<accession>A0AA35SMZ8</accession>
<feature type="region of interest" description="Disordered" evidence="1">
    <location>
        <begin position="182"/>
        <end position="203"/>
    </location>
</feature>
<dbReference type="Pfam" id="PF15093">
    <property type="entry name" value="SPMIP4-like"/>
    <property type="match status" value="1"/>
</dbReference>
<sequence length="505" mass="57265">MASLLPAIPTDWRPSYDDICCRRVSTDVRDSGRRWGADKREYGGMGLAADQVIQRGGVASRSHRHYGSGILNRSAQMQPYQITDLLLSDSRPCDQLLPPPLLTNQINHHRQLCEYPGNHTYTSHRSKFVVFPLADQSTSSKLSPLTRGTTEVLQQIHHHQFCTTTYQQTYTNPWTRRLAELHSNPTSRAEISSGVTDEGDKNKGERFKECCEVKNGKNDPKLCLEEGSEQRSQDVSTGESYLDICKVKPGGVVEAGERNHDDGGSWDKEVAVKKRVHWQDKEGENEGEGESSRDESPEQAERGEEEVQEKEVEAERGSEGMEDTCHTEKELTTGKELLDEEEKERQKESVATSLPQLPIHFRRVSSKYCRNQLSPIWPCSIPYYLTRPHSMLHQSPIPRPTVKFAGKDTRPVEKSTTEVEQLFEEKNSSGLVDDVIVGDIIGESPQQLPSLLPGSRIPQRLGVRFKAQAHSRYHQLYPDRIPDLRDSRIESKKYFFFGVHSSVLR</sequence>
<evidence type="ECO:0000313" key="2">
    <source>
        <dbReference type="EMBL" id="CAI8032088.1"/>
    </source>
</evidence>
<proteinExistence type="predicted"/>
<gene>
    <name evidence="2" type="ORF">GBAR_LOCUS18170</name>
</gene>
<name>A0AA35SMZ8_GEOBA</name>
<feature type="compositionally biased region" description="Polar residues" evidence="1">
    <location>
        <begin position="183"/>
        <end position="195"/>
    </location>
</feature>